<feature type="region of interest" description="Disordered" evidence="1">
    <location>
        <begin position="180"/>
        <end position="202"/>
    </location>
</feature>
<reference evidence="5 6" key="1">
    <citation type="submission" date="2020-02" db="EMBL/GenBank/DDBJ databases">
        <title>Partial ammonium oxidation to N2 by heterotrophic bacteria.</title>
        <authorList>
            <person name="Wu M."/>
        </authorList>
    </citation>
    <scope>NUCLEOTIDE SEQUENCE [LARGE SCALE GENOMIC DNA]</scope>
    <source>
        <strain evidence="5 6">HO-1</strain>
    </source>
</reference>
<evidence type="ECO:0000256" key="1">
    <source>
        <dbReference type="SAM" id="MobiDB-lite"/>
    </source>
</evidence>
<feature type="domain" description="DUF7168" evidence="4">
    <location>
        <begin position="68"/>
        <end position="186"/>
    </location>
</feature>
<dbReference type="RefSeq" id="WP_219236003.1">
    <property type="nucleotide sequence ID" value="NZ_CP049362.1"/>
</dbReference>
<evidence type="ECO:0000259" key="4">
    <source>
        <dbReference type="Pfam" id="PF23771"/>
    </source>
</evidence>
<feature type="transmembrane region" description="Helical" evidence="2">
    <location>
        <begin position="79"/>
        <end position="95"/>
    </location>
</feature>
<proteinExistence type="predicted"/>
<accession>A0ABX8SSG3</accession>
<evidence type="ECO:0000313" key="6">
    <source>
        <dbReference type="Proteomes" id="UP000826050"/>
    </source>
</evidence>
<keyword evidence="6" id="KW-1185">Reference proteome</keyword>
<gene>
    <name evidence="5" type="ORF">FE795_08080</name>
</gene>
<feature type="domain" description="DUF2786" evidence="3">
    <location>
        <begin position="16"/>
        <end position="52"/>
    </location>
</feature>
<evidence type="ECO:0000259" key="3">
    <source>
        <dbReference type="Pfam" id="PF10979"/>
    </source>
</evidence>
<dbReference type="EMBL" id="CP049362">
    <property type="protein sequence ID" value="QXX78977.1"/>
    <property type="molecule type" value="Genomic_DNA"/>
</dbReference>
<name>A0ABX8SSG3_9BURK</name>
<dbReference type="InterPro" id="IPR024498">
    <property type="entry name" value="DUF2786"/>
</dbReference>
<keyword evidence="2" id="KW-1133">Transmembrane helix</keyword>
<keyword evidence="2" id="KW-0812">Transmembrane</keyword>
<organism evidence="5 6">
    <name type="scientific">Alcaligenes ammonioxydans</name>
    <dbReference type="NCBI Taxonomy" id="2582914"/>
    <lineage>
        <taxon>Bacteria</taxon>
        <taxon>Pseudomonadati</taxon>
        <taxon>Pseudomonadota</taxon>
        <taxon>Betaproteobacteria</taxon>
        <taxon>Burkholderiales</taxon>
        <taxon>Alcaligenaceae</taxon>
        <taxon>Alcaligenes</taxon>
    </lineage>
</organism>
<dbReference type="Proteomes" id="UP000826050">
    <property type="component" value="Chromosome"/>
</dbReference>
<sequence length="240" mass="26897">MTENPHPSDADKERHIARIRKLLALSGSSNEHEAAIARHRAEVLMEKYAVSQAMLGQAEYGSGDFETDTKDRAAWKHKLFGVLGFIFGCATAFYTNRNQKLTYTFYGKKTNVEIALYICEIVHRSLKNSWKRHLNDLRRQGVRPTAKAKADFYYHFAIGVSRKVSEVFQSMTAQEQASLDEELTESAKQTDHIPEARSRAVRGTRRDAAASFAGYRAGQSQNIHIGVGQHKSGQIGVSHA</sequence>
<dbReference type="Pfam" id="PF10979">
    <property type="entry name" value="DUF2786"/>
    <property type="match status" value="1"/>
</dbReference>
<dbReference type="Pfam" id="PF23771">
    <property type="entry name" value="DUF7168"/>
    <property type="match status" value="1"/>
</dbReference>
<evidence type="ECO:0000313" key="5">
    <source>
        <dbReference type="EMBL" id="QXX78977.1"/>
    </source>
</evidence>
<feature type="compositionally biased region" description="Basic and acidic residues" evidence="1">
    <location>
        <begin position="188"/>
        <end position="202"/>
    </location>
</feature>
<keyword evidence="2" id="KW-0472">Membrane</keyword>
<dbReference type="InterPro" id="IPR055592">
    <property type="entry name" value="DUF7168"/>
</dbReference>
<protein>
    <submittedName>
        <fullName evidence="5">DUF2786 domain-containing protein</fullName>
    </submittedName>
</protein>
<evidence type="ECO:0000256" key="2">
    <source>
        <dbReference type="SAM" id="Phobius"/>
    </source>
</evidence>